<evidence type="ECO:0000256" key="1">
    <source>
        <dbReference type="ARBA" id="ARBA00022729"/>
    </source>
</evidence>
<gene>
    <name evidence="4" type="ordered locus">BAnh1_00150</name>
</gene>
<name>M1N1X7_BARAA</name>
<evidence type="ECO:0000313" key="4">
    <source>
        <dbReference type="EMBL" id="AGF73909.1"/>
    </source>
</evidence>
<feature type="domain" description="Organic solvent tolerance-like N-terminal" evidence="3">
    <location>
        <begin position="50"/>
        <end position="174"/>
    </location>
</feature>
<dbReference type="GO" id="GO:0017089">
    <property type="term" value="F:glycolipid transfer activity"/>
    <property type="evidence" value="ECO:0007669"/>
    <property type="project" value="TreeGrafter"/>
</dbReference>
<dbReference type="Pfam" id="PF03968">
    <property type="entry name" value="LptD_N"/>
    <property type="match status" value="1"/>
</dbReference>
<dbReference type="GO" id="GO:0030288">
    <property type="term" value="C:outer membrane-bounded periplasmic space"/>
    <property type="evidence" value="ECO:0007669"/>
    <property type="project" value="TreeGrafter"/>
</dbReference>
<dbReference type="InterPro" id="IPR052037">
    <property type="entry name" value="LPS_export_LptA"/>
</dbReference>
<dbReference type="OrthoDB" id="9811926at2"/>
<dbReference type="STRING" id="1094489.BAnh1_00150"/>
<dbReference type="HOGENOM" id="CLU_095993_0_1_5"/>
<dbReference type="GO" id="GO:0009279">
    <property type="term" value="C:cell outer membrane"/>
    <property type="evidence" value="ECO:0007669"/>
    <property type="project" value="TreeGrafter"/>
</dbReference>
<evidence type="ECO:0000313" key="5">
    <source>
        <dbReference type="Proteomes" id="UP000011729"/>
    </source>
</evidence>
<feature type="signal peptide" evidence="2">
    <location>
        <begin position="1"/>
        <end position="33"/>
    </location>
</feature>
<dbReference type="AlphaFoldDB" id="M1N1X7"/>
<dbReference type="GO" id="GO:0015920">
    <property type="term" value="P:lipopolysaccharide transport"/>
    <property type="evidence" value="ECO:0007669"/>
    <property type="project" value="TreeGrafter"/>
</dbReference>
<organism evidence="4 5">
    <name type="scientific">Bartonella australis (strain Aust/NH1)</name>
    <dbReference type="NCBI Taxonomy" id="1094489"/>
    <lineage>
        <taxon>Bacteria</taxon>
        <taxon>Pseudomonadati</taxon>
        <taxon>Pseudomonadota</taxon>
        <taxon>Alphaproteobacteria</taxon>
        <taxon>Hyphomicrobiales</taxon>
        <taxon>Bartonellaceae</taxon>
        <taxon>Bartonella</taxon>
    </lineage>
</organism>
<dbReference type="PATRIC" id="fig|1094489.3.peg.16"/>
<dbReference type="InterPro" id="IPR005653">
    <property type="entry name" value="OstA-like_N"/>
</dbReference>
<protein>
    <submittedName>
        <fullName evidence="4">OstA family protein</fullName>
    </submittedName>
</protein>
<dbReference type="EMBL" id="CP003123">
    <property type="protein sequence ID" value="AGF73909.1"/>
    <property type="molecule type" value="Genomic_DNA"/>
</dbReference>
<dbReference type="Gene3D" id="2.60.450.10">
    <property type="entry name" value="Lipopolysaccharide (LPS) transport protein A like domain"/>
    <property type="match status" value="1"/>
</dbReference>
<evidence type="ECO:0000259" key="3">
    <source>
        <dbReference type="Pfam" id="PF03968"/>
    </source>
</evidence>
<accession>M1N1X7</accession>
<evidence type="ECO:0000256" key="2">
    <source>
        <dbReference type="SAM" id="SignalP"/>
    </source>
</evidence>
<keyword evidence="5" id="KW-1185">Reference proteome</keyword>
<dbReference type="RefSeq" id="WP_015397418.1">
    <property type="nucleotide sequence ID" value="NC_020300.1"/>
</dbReference>
<dbReference type="eggNOG" id="COG1934">
    <property type="taxonomic scope" value="Bacteria"/>
</dbReference>
<reference evidence="4 5" key="1">
    <citation type="journal article" date="2013" name="PLoS Genet.">
        <title>A gene transfer agent and a dynamic repertoire of secretion systems hold the keys to the explosive radiation of the emerging pathogen Bartonella.</title>
        <authorList>
            <person name="Guy L."/>
            <person name="Nystedt B."/>
            <person name="Toft C."/>
            <person name="Zaremba-Niedzwiedzka K."/>
            <person name="Berglund E.C."/>
            <person name="Granberg F."/>
            <person name="Naslund K."/>
            <person name="Eriksson A.S."/>
            <person name="Andersson S.G."/>
        </authorList>
    </citation>
    <scope>NUCLEOTIDE SEQUENCE [LARGE SCALE GENOMIC DNA]</scope>
    <source>
        <strain evidence="4 5">Aust/NH1</strain>
    </source>
</reference>
<dbReference type="PANTHER" id="PTHR36504">
    <property type="entry name" value="LIPOPOLYSACCHARIDE EXPORT SYSTEM PROTEIN LPTA"/>
    <property type="match status" value="1"/>
</dbReference>
<proteinExistence type="predicted"/>
<dbReference type="KEGG" id="baus:BAnh1_00150"/>
<dbReference type="PANTHER" id="PTHR36504:SF1">
    <property type="entry name" value="LIPOPOLYSACCHARIDE EXPORT SYSTEM PROTEIN LPTA"/>
    <property type="match status" value="1"/>
</dbReference>
<feature type="chain" id="PRO_5004015978" evidence="2">
    <location>
        <begin position="34"/>
        <end position="197"/>
    </location>
</feature>
<dbReference type="Proteomes" id="UP000011729">
    <property type="component" value="Chromosome"/>
</dbReference>
<sequence length="197" mass="21324">MKSRMFRRKWVGVHLTLNILMLGPATVYGYAEAAQSGVGFLNGKEPIELHADSLEVRDKEGVALFKGNVSVIQGERLLRTSELTVYYGQVHEEVGAGRVGEKSALPVGGGDKDIRKMEASGEVYIKIDTRIATGDKGIFDEKSKTVVLTGKEVALIDGNNVAKGCKLTVNTKTGRAFLEGCKTSEKKGRISVILKPN</sequence>
<keyword evidence="1 2" id="KW-0732">Signal</keyword>